<dbReference type="Pfam" id="PF05567">
    <property type="entry name" value="T4P_PilY1"/>
    <property type="match status" value="1"/>
</dbReference>
<dbReference type="SUPFAM" id="SSF50998">
    <property type="entry name" value="Quinoprotein alcohol dehydrogenase-like"/>
    <property type="match status" value="1"/>
</dbReference>
<evidence type="ECO:0000256" key="5">
    <source>
        <dbReference type="ARBA" id="ARBA00022837"/>
    </source>
</evidence>
<keyword evidence="6" id="KW-0281">Fimbrium</keyword>
<feature type="domain" description="PilY1 beta-propeller" evidence="8">
    <location>
        <begin position="1023"/>
        <end position="1395"/>
    </location>
</feature>
<evidence type="ECO:0000256" key="6">
    <source>
        <dbReference type="ARBA" id="ARBA00023263"/>
    </source>
</evidence>
<keyword evidence="3" id="KW-1029">Fimbrium biogenesis</keyword>
<dbReference type="InterPro" id="IPR011047">
    <property type="entry name" value="Quinoprotein_ADH-like_sf"/>
</dbReference>
<comment type="subcellular location">
    <subcellularLocation>
        <location evidence="1">Fimbrium</location>
    </subcellularLocation>
</comment>
<dbReference type="eggNOG" id="COG3419">
    <property type="taxonomic scope" value="Bacteria"/>
</dbReference>
<evidence type="ECO:0000256" key="1">
    <source>
        <dbReference type="ARBA" id="ARBA00004561"/>
    </source>
</evidence>
<dbReference type="Proteomes" id="UP000000374">
    <property type="component" value="Chromosome"/>
</dbReference>
<evidence type="ECO:0000259" key="8">
    <source>
        <dbReference type="Pfam" id="PF05567"/>
    </source>
</evidence>
<evidence type="ECO:0000256" key="7">
    <source>
        <dbReference type="SAM" id="MobiDB-lite"/>
    </source>
</evidence>
<dbReference type="GO" id="GO:0009289">
    <property type="term" value="C:pilus"/>
    <property type="evidence" value="ECO:0007669"/>
    <property type="project" value="UniProtKB-SubCell"/>
</dbReference>
<dbReference type="GO" id="GO:0046872">
    <property type="term" value="F:metal ion binding"/>
    <property type="evidence" value="ECO:0007669"/>
    <property type="project" value="UniProtKB-KW"/>
</dbReference>
<keyword evidence="4" id="KW-0479">Metal-binding</keyword>
<dbReference type="KEGG" id="vei:Veis_1503"/>
<evidence type="ECO:0000256" key="4">
    <source>
        <dbReference type="ARBA" id="ARBA00022723"/>
    </source>
</evidence>
<feature type="compositionally biased region" description="Basic and acidic residues" evidence="7">
    <location>
        <begin position="1568"/>
        <end position="1577"/>
    </location>
</feature>
<protein>
    <submittedName>
        <fullName evidence="9">Tfp pilus assembly protein tip-associated adhesin PilY1-like protein</fullName>
    </submittedName>
</protein>
<comment type="similarity">
    <text evidence="2">Belongs to the PilY1 family.</text>
</comment>
<evidence type="ECO:0000256" key="3">
    <source>
        <dbReference type="ARBA" id="ARBA00022558"/>
    </source>
</evidence>
<evidence type="ECO:0000256" key="2">
    <source>
        <dbReference type="ARBA" id="ARBA00008387"/>
    </source>
</evidence>
<keyword evidence="5" id="KW-0106">Calcium</keyword>
<gene>
    <name evidence="9" type="ordered locus">Veis_1503</name>
</gene>
<evidence type="ECO:0000313" key="9">
    <source>
        <dbReference type="EMBL" id="ABM57263.1"/>
    </source>
</evidence>
<accession>A1WI06</accession>
<name>A1WI06_VEREI</name>
<feature type="region of interest" description="Disordered" evidence="7">
    <location>
        <begin position="714"/>
        <end position="741"/>
    </location>
</feature>
<feature type="region of interest" description="Disordered" evidence="7">
    <location>
        <begin position="1539"/>
        <end position="1577"/>
    </location>
</feature>
<reference evidence="10" key="1">
    <citation type="submission" date="2006-12" db="EMBL/GenBank/DDBJ databases">
        <title>Complete sequence of chromosome 1 of Verminephrobacter eiseniae EF01-2.</title>
        <authorList>
            <person name="Copeland A."/>
            <person name="Lucas S."/>
            <person name="Lapidus A."/>
            <person name="Barry K."/>
            <person name="Detter J.C."/>
            <person name="Glavina del Rio T."/>
            <person name="Dalin E."/>
            <person name="Tice H."/>
            <person name="Pitluck S."/>
            <person name="Chertkov O."/>
            <person name="Brettin T."/>
            <person name="Bruce D."/>
            <person name="Han C."/>
            <person name="Tapia R."/>
            <person name="Gilna P."/>
            <person name="Schmutz J."/>
            <person name="Larimer F."/>
            <person name="Land M."/>
            <person name="Hauser L."/>
            <person name="Kyrpides N."/>
            <person name="Kim E."/>
            <person name="Stahl D."/>
            <person name="Richardson P."/>
        </authorList>
    </citation>
    <scope>NUCLEOTIDE SEQUENCE [LARGE SCALE GENOMIC DNA]</scope>
    <source>
        <strain evidence="10">EF01-2</strain>
    </source>
</reference>
<dbReference type="HOGENOM" id="CLU_001890_0_0_4"/>
<keyword evidence="10" id="KW-1185">Reference proteome</keyword>
<proteinExistence type="inferred from homology"/>
<organism evidence="9 10">
    <name type="scientific">Verminephrobacter eiseniae (strain EF01-2)</name>
    <dbReference type="NCBI Taxonomy" id="391735"/>
    <lineage>
        <taxon>Bacteria</taxon>
        <taxon>Pseudomonadati</taxon>
        <taxon>Pseudomonadota</taxon>
        <taxon>Betaproteobacteria</taxon>
        <taxon>Burkholderiales</taxon>
        <taxon>Comamonadaceae</taxon>
        <taxon>Verminephrobacter</taxon>
    </lineage>
</organism>
<dbReference type="InterPro" id="IPR008707">
    <property type="entry name" value="B-propeller_PilY1"/>
</dbReference>
<sequence>MIPMSAFAFRKNTPGVSRPRMPWWRRRLLAAGLLLLLAIAASWVNVGGETAPAIPAIDLASTPLYAAVAVEKPALALALATNYAVTGAQYNFQEGASGTDASYTTAKEYLGYYDENSCYRYNDAPTETPVAAQTLADYKRFDRIGPASGRQCSDAFSGNFLNWASGAAIDMFRLMLTGGDRYIDTPALTILQRAMLPDVKGQVYADRCQWNTRDFPAKRLPRNGGGTGSYWGAVPAAMITAANGNDIFVANTLARIYFGTSRTGNCGYTFAHTLGAMPRAIGPIRDARLPPAGAVHCAKDQEACDFSGIKEVWYGAGKRWKVAAVSVGIACSAKAFGDPGVAQPRNCLVADYSGAWTPPAPSIGPISDTTQRLLPPGTRYCAGEDELCSFSGIQEIWYGKGNQWKVAAASDGVLCSGAVFGASALLRPQGPGQQCHLRDYTGAWSPPGPATSTKYLNSDGFFYARVQVCAAIAGRLQDRRSYDFCQPYPAGNYKPVGVIQKYSNQMRLAVFGYLLDQYVNRGHERYGGVLRVPMKYVGAKTYDIHGRDDTAAGGNPKAEWDPRTGVLHPNPDANAVSVHRGIGGSGEVSGVINYLNQLGRAGPEPGVYKWLNPLGELYYETLRYLQGLGPSPHVIKGTITKAMAGGFPYYMRWPDPYGAGRTNAMDYSCVKSNILIIGDSNAHDRYPLPTPDAGNNIPDIAGWRDIVQKFERNSGGTYVDGQGKTRDIANPNTPNRSLPAWPEQSQIMGTAYGARTHDIRGAGWTARPGKQRPGLRVNTFVFDTNFRGYQNDAAERRSKNHLFMAAKYGGFATAPDLSGRQPHNTWGNPFKDQNGNDDNDVWQKADEPGEASSYHFVDSAKAAPARGLFRALDGIFSQAPSRMRHVAGGSLNTGHRLTRDSVSYSASFDTSTWSGDVLAEPIRQNARHALVVGAPLWSAAQRLDARPAPATGRRIFVGKTDATSGPAATEFIWDQIEPALQAHLNRASASAAPDNRGAERLAYLRGDRSQEGAARFRVRGSLLGDIVNSNISYSGAPAKAFSGAGYAAFRRAHAARRPAVFAGANDGMLHAFDAGTGDELFAYIPSWLGRNLSALTDPGFASQHQNYVDAPSVVAPAQVAHTGGASDWKTVLVSGTGGGGSGLFALDVSDPARFDAAHVLWEFTRADDPDIGQVVGAPKIMKFKTGGQHAGDTYRWFAVVGSGVNNYRPDSDNRFNRDGQPALFLLALDKPVGQAWVRGRNYFKLSVPTDSRLAATHAPGLANFSALHGAQGEVTDIYFGDLHGALWRLHFAGKTTADWSMDQLSFFYRGTAENRRAHPLYLARTGKSEVQAIFAAPALFAGPTVQGVESFHVLIGTGKYLEPADNFSNTTQSVYLLHDDNDSAGAASGLPAGSGSSVIGGRARLRRGRVDQASRTVTVSAAERGHPASGAAAGRSGWYFDLPQAGERIDQAALDVGALSAVMHSKVPAVTAAGTRVCSGMGGGNQYHLNIADGAGNYLPSGSGLPGPPVLLSSDAETRESSSAGRRIRTRTWYRLTQTQSGIDTSAAPIRHGEPLGRPGRGAISGAREQKNARSGP</sequence>
<dbReference type="STRING" id="391735.Veis_1503"/>
<dbReference type="EMBL" id="CP000542">
    <property type="protein sequence ID" value="ABM57263.1"/>
    <property type="molecule type" value="Genomic_DNA"/>
</dbReference>
<evidence type="ECO:0000313" key="10">
    <source>
        <dbReference type="Proteomes" id="UP000000374"/>
    </source>
</evidence>